<name>A0A975K816_9SPHN</name>
<evidence type="ECO:0000259" key="1">
    <source>
        <dbReference type="Pfam" id="PF02602"/>
    </source>
</evidence>
<dbReference type="InterPro" id="IPR003754">
    <property type="entry name" value="4pyrrol_synth_uPrphyn_synth"/>
</dbReference>
<dbReference type="Proteomes" id="UP000681425">
    <property type="component" value="Chromosome"/>
</dbReference>
<evidence type="ECO:0000313" key="3">
    <source>
        <dbReference type="Proteomes" id="UP000681425"/>
    </source>
</evidence>
<dbReference type="SUPFAM" id="SSF69618">
    <property type="entry name" value="HemD-like"/>
    <property type="match status" value="1"/>
</dbReference>
<dbReference type="EMBL" id="CP073910">
    <property type="protein sequence ID" value="QUT06182.1"/>
    <property type="molecule type" value="Genomic_DNA"/>
</dbReference>
<dbReference type="Pfam" id="PF02602">
    <property type="entry name" value="HEM4"/>
    <property type="match status" value="1"/>
</dbReference>
<organism evidence="2 3">
    <name type="scientific">Sphingobium phenoxybenzoativorans</name>
    <dbReference type="NCBI Taxonomy" id="1592790"/>
    <lineage>
        <taxon>Bacteria</taxon>
        <taxon>Pseudomonadati</taxon>
        <taxon>Pseudomonadota</taxon>
        <taxon>Alphaproteobacteria</taxon>
        <taxon>Sphingomonadales</taxon>
        <taxon>Sphingomonadaceae</taxon>
        <taxon>Sphingobium</taxon>
    </lineage>
</organism>
<dbReference type="InterPro" id="IPR036108">
    <property type="entry name" value="4pyrrol_syn_uPrphyn_synt_sf"/>
</dbReference>
<dbReference type="KEGG" id="spph:KFK14_01440"/>
<dbReference type="GO" id="GO:0004852">
    <property type="term" value="F:uroporphyrinogen-III synthase activity"/>
    <property type="evidence" value="ECO:0007669"/>
    <property type="project" value="InterPro"/>
</dbReference>
<feature type="domain" description="Tetrapyrrole biosynthesis uroporphyrinogen III synthase" evidence="1">
    <location>
        <begin position="16"/>
        <end position="216"/>
    </location>
</feature>
<proteinExistence type="predicted"/>
<dbReference type="CDD" id="cd06578">
    <property type="entry name" value="HemD"/>
    <property type="match status" value="1"/>
</dbReference>
<dbReference type="GO" id="GO:0033014">
    <property type="term" value="P:tetrapyrrole biosynthetic process"/>
    <property type="evidence" value="ECO:0007669"/>
    <property type="project" value="InterPro"/>
</dbReference>
<protein>
    <submittedName>
        <fullName evidence="2">Uroporphyrinogen-III synthase</fullName>
    </submittedName>
</protein>
<dbReference type="Gene3D" id="3.40.50.10090">
    <property type="match status" value="1"/>
</dbReference>
<evidence type="ECO:0000313" key="2">
    <source>
        <dbReference type="EMBL" id="QUT06182.1"/>
    </source>
</evidence>
<dbReference type="AlphaFoldDB" id="A0A975K816"/>
<accession>A0A975K816</accession>
<keyword evidence="3" id="KW-1185">Reference proteome</keyword>
<reference evidence="2" key="1">
    <citation type="submission" date="2021-04" db="EMBL/GenBank/DDBJ databases">
        <title>Isolation of p-tert-butylphenol degrading bacteria Sphingobium phenoxybenzoativorans Tas13 from active sludge.</title>
        <authorList>
            <person name="Li Y."/>
        </authorList>
    </citation>
    <scope>NUCLEOTIDE SEQUENCE</scope>
    <source>
        <strain evidence="2">Tas13</strain>
    </source>
</reference>
<dbReference type="RefSeq" id="WP_212609617.1">
    <property type="nucleotide sequence ID" value="NZ_CP073910.1"/>
</dbReference>
<sequence>MSRPLLILRPEPGASRTAQAAAALGLAVDCYPLFLTTPIPWTGPEPHFVDAVMFTSANGARLAGPQLDRYRHLPAYAVGEVTAEAVRAAGFAPVHVGTRGVQELAAMIADRGHQWVLHISGRDIRTFDPGDLRVTSASVYASVESGHAADFAPHLVPGGVILIHSPRAGQRLADLVPPPVRATLHIAAISPAALEAAGGGWASGHAAARPDDAALLALAAGLCE</sequence>
<gene>
    <name evidence="2" type="ORF">KFK14_01440</name>
</gene>